<dbReference type="InterPro" id="IPR009548">
    <property type="entry name" value="Prkrip1"/>
</dbReference>
<feature type="compositionally biased region" description="Acidic residues" evidence="1">
    <location>
        <begin position="119"/>
        <end position="131"/>
    </location>
</feature>
<feature type="compositionally biased region" description="Basic residues" evidence="1">
    <location>
        <begin position="88"/>
        <end position="107"/>
    </location>
</feature>
<evidence type="ECO:0000256" key="1">
    <source>
        <dbReference type="SAM" id="MobiDB-lite"/>
    </source>
</evidence>
<name>A0A0B7B3F2_9EUPU</name>
<evidence type="ECO:0000313" key="2">
    <source>
        <dbReference type="EMBL" id="CEK87553.1"/>
    </source>
</evidence>
<dbReference type="EMBL" id="HACG01040688">
    <property type="protein sequence ID" value="CEK87553.1"/>
    <property type="molecule type" value="Transcribed_RNA"/>
</dbReference>
<feature type="compositionally biased region" description="Basic and acidic residues" evidence="1">
    <location>
        <begin position="135"/>
        <end position="155"/>
    </location>
</feature>
<accession>A0A0B7B3F2</accession>
<evidence type="ECO:0008006" key="3">
    <source>
        <dbReference type="Google" id="ProtNLM"/>
    </source>
</evidence>
<dbReference type="GO" id="GO:0019901">
    <property type="term" value="F:protein kinase binding"/>
    <property type="evidence" value="ECO:0007669"/>
    <property type="project" value="TreeGrafter"/>
</dbReference>
<gene>
    <name evidence="2" type="primary">ORF160024</name>
</gene>
<sequence>MNNPNKEVVIPDQSKDKAPRPPLEFIRNIWGSSAGAGSGDFHVYRGVRRREYARQKYIKAKAEKEELDDEYKKKLEQHKKEAEERTNKNRAKRLKKKQKMKAKRVKKSKTETDKPLSDGDAESGSSDDDGVIPEPQKHIREDTSAKESSEHEDAE</sequence>
<dbReference type="GO" id="GO:0005730">
    <property type="term" value="C:nucleolus"/>
    <property type="evidence" value="ECO:0007669"/>
    <property type="project" value="TreeGrafter"/>
</dbReference>
<organism evidence="2">
    <name type="scientific">Arion vulgaris</name>
    <dbReference type="NCBI Taxonomy" id="1028688"/>
    <lineage>
        <taxon>Eukaryota</taxon>
        <taxon>Metazoa</taxon>
        <taxon>Spiralia</taxon>
        <taxon>Lophotrochozoa</taxon>
        <taxon>Mollusca</taxon>
        <taxon>Gastropoda</taxon>
        <taxon>Heterobranchia</taxon>
        <taxon>Euthyneura</taxon>
        <taxon>Panpulmonata</taxon>
        <taxon>Eupulmonata</taxon>
        <taxon>Stylommatophora</taxon>
        <taxon>Helicina</taxon>
        <taxon>Arionoidea</taxon>
        <taxon>Arionidae</taxon>
        <taxon>Arion</taxon>
    </lineage>
</organism>
<feature type="compositionally biased region" description="Basic and acidic residues" evidence="1">
    <location>
        <begin position="108"/>
        <end position="117"/>
    </location>
</feature>
<dbReference type="AlphaFoldDB" id="A0A0B7B3F2"/>
<dbReference type="Pfam" id="PF06658">
    <property type="entry name" value="DUF1168"/>
    <property type="match status" value="1"/>
</dbReference>
<feature type="region of interest" description="Disordered" evidence="1">
    <location>
        <begin position="77"/>
        <end position="155"/>
    </location>
</feature>
<dbReference type="PANTHER" id="PTHR13507">
    <property type="entry name" value="PRKR-INTERACTING PROTEIN 1"/>
    <property type="match status" value="1"/>
</dbReference>
<reference evidence="2" key="1">
    <citation type="submission" date="2014-12" db="EMBL/GenBank/DDBJ databases">
        <title>Insight into the proteome of Arion vulgaris.</title>
        <authorList>
            <person name="Aradska J."/>
            <person name="Bulat T."/>
            <person name="Smidak R."/>
            <person name="Sarate P."/>
            <person name="Gangsoo J."/>
            <person name="Sialana F."/>
            <person name="Bilban M."/>
            <person name="Lubec G."/>
        </authorList>
    </citation>
    <scope>NUCLEOTIDE SEQUENCE</scope>
    <source>
        <tissue evidence="2">Skin</tissue>
    </source>
</reference>
<dbReference type="GO" id="GO:0004860">
    <property type="term" value="F:protein kinase inhibitor activity"/>
    <property type="evidence" value="ECO:0007669"/>
    <property type="project" value="TreeGrafter"/>
</dbReference>
<proteinExistence type="predicted"/>
<dbReference type="GO" id="GO:0003725">
    <property type="term" value="F:double-stranded RNA binding"/>
    <property type="evidence" value="ECO:0007669"/>
    <property type="project" value="InterPro"/>
</dbReference>
<dbReference type="PANTHER" id="PTHR13507:SF0">
    <property type="entry name" value="PRKR-INTERACTING PROTEIN 1"/>
    <property type="match status" value="1"/>
</dbReference>
<feature type="region of interest" description="Disordered" evidence="1">
    <location>
        <begin position="1"/>
        <end position="21"/>
    </location>
</feature>
<protein>
    <recommendedName>
        <fullName evidence="3">PRKR-interacting protein 1 homolog</fullName>
    </recommendedName>
</protein>
<feature type="compositionally biased region" description="Basic and acidic residues" evidence="1">
    <location>
        <begin position="77"/>
        <end position="87"/>
    </location>
</feature>